<dbReference type="PANTHER" id="PTHR11716:SF57">
    <property type="entry name" value="GROUP IID SECRETORY PHOSPHOLIPASE A2"/>
    <property type="match status" value="1"/>
</dbReference>
<dbReference type="Pfam" id="PF00068">
    <property type="entry name" value="Phospholip_A2_1"/>
    <property type="match status" value="1"/>
</dbReference>
<dbReference type="PANTHER" id="PTHR11716">
    <property type="entry name" value="PHOSPHOLIPASE A2 FAMILY MEMBER"/>
    <property type="match status" value="1"/>
</dbReference>
<evidence type="ECO:0000313" key="16">
    <source>
        <dbReference type="EMBL" id="KAG8506640.1"/>
    </source>
</evidence>
<dbReference type="EMBL" id="JAGFMF010012145">
    <property type="protein sequence ID" value="KAG8506640.1"/>
    <property type="molecule type" value="Genomic_DNA"/>
</dbReference>
<keyword evidence="14" id="KW-0732">Signal</keyword>
<evidence type="ECO:0000256" key="14">
    <source>
        <dbReference type="RuleBase" id="RU361236"/>
    </source>
</evidence>
<comment type="catalytic activity">
    <reaction evidence="6">
        <text>N-hexadecanoyl-1,2-di-(9Z-octadecenoyl)-sn-glycero-3-phosphoethanolamine + H2O = N-hexadecanoyl-1-(9Z-octadecenoyl)-sn-glycero-3-phosphoethanolamine + (9Z)-octadecenoate + H(+)</text>
        <dbReference type="Rhea" id="RHEA:45424"/>
        <dbReference type="ChEBI" id="CHEBI:15377"/>
        <dbReference type="ChEBI" id="CHEBI:15378"/>
        <dbReference type="ChEBI" id="CHEBI:30823"/>
        <dbReference type="ChEBI" id="CHEBI:78097"/>
        <dbReference type="ChEBI" id="CHEBI:85217"/>
    </reaction>
    <physiologicalReaction direction="left-to-right" evidence="6">
        <dbReference type="Rhea" id="RHEA:45425"/>
    </physiologicalReaction>
</comment>
<feature type="chain" id="PRO_5035337138" description="Phospholipase A2" evidence="14">
    <location>
        <begin position="22"/>
        <end position="165"/>
    </location>
</feature>
<dbReference type="FunFam" id="1.20.90.10:FF:000001">
    <property type="entry name" value="Basic phospholipase A2 homolog"/>
    <property type="match status" value="1"/>
</dbReference>
<feature type="disulfide bond" evidence="12">
    <location>
        <begin position="83"/>
        <end position="138"/>
    </location>
</feature>
<evidence type="ECO:0000256" key="11">
    <source>
        <dbReference type="PIRSR" id="PIRSR601211-2"/>
    </source>
</evidence>
<dbReference type="GO" id="GO:0050482">
    <property type="term" value="P:arachidonate secretion"/>
    <property type="evidence" value="ECO:0007669"/>
    <property type="project" value="InterPro"/>
</dbReference>
<feature type="binding site" evidence="11">
    <location>
        <position position="67"/>
    </location>
    <ligand>
        <name>Ca(2+)</name>
        <dbReference type="ChEBI" id="CHEBI:29108"/>
    </ligand>
</feature>
<dbReference type="SUPFAM" id="SSF48619">
    <property type="entry name" value="Phospholipase A2, PLA2"/>
    <property type="match status" value="1"/>
</dbReference>
<dbReference type="GO" id="GO:0005576">
    <property type="term" value="C:extracellular region"/>
    <property type="evidence" value="ECO:0007669"/>
    <property type="project" value="UniProtKB-SubCell"/>
</dbReference>
<feature type="disulfide bond" evidence="12">
    <location>
        <begin position="66"/>
        <end position="158"/>
    </location>
</feature>
<keyword evidence="17" id="KW-1185">Reference proteome</keyword>
<evidence type="ECO:0000256" key="9">
    <source>
        <dbReference type="ARBA" id="ARBA00049039"/>
    </source>
</evidence>
<evidence type="ECO:0000259" key="15">
    <source>
        <dbReference type="SMART" id="SM00085"/>
    </source>
</evidence>
<dbReference type="GO" id="GO:0042130">
    <property type="term" value="P:negative regulation of T cell proliferation"/>
    <property type="evidence" value="ECO:0007669"/>
    <property type="project" value="TreeGrafter"/>
</dbReference>
<evidence type="ECO:0000256" key="6">
    <source>
        <dbReference type="ARBA" id="ARBA00048221"/>
    </source>
</evidence>
<comment type="similarity">
    <text evidence="2 13">Belongs to the phospholipase A2 family.</text>
</comment>
<comment type="catalytic activity">
    <reaction evidence="8">
        <text>1-hexadecanoyl-2-(9Z-octadecenoyl)-sn-glycero-3-phosphocholine + H2O = 1-hexadecanoyl-sn-glycero-3-phosphocholine + (9Z)-octadecenoate + H(+)</text>
        <dbReference type="Rhea" id="RHEA:38779"/>
        <dbReference type="ChEBI" id="CHEBI:15377"/>
        <dbReference type="ChEBI" id="CHEBI:15378"/>
        <dbReference type="ChEBI" id="CHEBI:30823"/>
        <dbReference type="ChEBI" id="CHEBI:72998"/>
        <dbReference type="ChEBI" id="CHEBI:73001"/>
    </reaction>
    <physiologicalReaction direction="left-to-right" evidence="8">
        <dbReference type="Rhea" id="RHEA:38780"/>
    </physiologicalReaction>
</comment>
<comment type="catalytic activity">
    <reaction evidence="7">
        <text>1,2-dihexadecanoyl-sn-glycero-3-phosphocholine + H2O = 1-hexadecanoyl-sn-glycero-3-phosphocholine + hexadecanoate + H(+)</text>
        <dbReference type="Rhea" id="RHEA:41223"/>
        <dbReference type="ChEBI" id="CHEBI:7896"/>
        <dbReference type="ChEBI" id="CHEBI:15377"/>
        <dbReference type="ChEBI" id="CHEBI:15378"/>
        <dbReference type="ChEBI" id="CHEBI:72998"/>
        <dbReference type="ChEBI" id="CHEBI:72999"/>
    </reaction>
    <physiologicalReaction direction="left-to-right" evidence="7">
        <dbReference type="Rhea" id="RHEA:41224"/>
    </physiologicalReaction>
</comment>
<evidence type="ECO:0000256" key="10">
    <source>
        <dbReference type="PIRSR" id="PIRSR601211-1"/>
    </source>
</evidence>
<dbReference type="OrthoDB" id="5841574at2759"/>
<dbReference type="Proteomes" id="UP000700334">
    <property type="component" value="Unassembled WGS sequence"/>
</dbReference>
<keyword evidence="11" id="KW-0479">Metal-binding</keyword>
<keyword evidence="3 14" id="KW-0964">Secreted</keyword>
<evidence type="ECO:0000256" key="1">
    <source>
        <dbReference type="ARBA" id="ARBA00004613"/>
    </source>
</evidence>
<evidence type="ECO:0000313" key="17">
    <source>
        <dbReference type="Proteomes" id="UP000700334"/>
    </source>
</evidence>
<gene>
    <name evidence="16" type="ORF">J0S82_005036</name>
</gene>
<evidence type="ECO:0000256" key="7">
    <source>
        <dbReference type="ARBA" id="ARBA00048227"/>
    </source>
</evidence>
<feature type="disulfide bond" evidence="12">
    <location>
        <begin position="117"/>
        <end position="129"/>
    </location>
</feature>
<dbReference type="InterPro" id="IPR033113">
    <property type="entry name" value="PLA2_histidine"/>
</dbReference>
<feature type="active site" evidence="10">
    <location>
        <position position="87"/>
    </location>
</feature>
<evidence type="ECO:0000256" key="13">
    <source>
        <dbReference type="RuleBase" id="RU003654"/>
    </source>
</evidence>
<evidence type="ECO:0000256" key="8">
    <source>
        <dbReference type="ARBA" id="ARBA00048699"/>
    </source>
</evidence>
<comment type="subcellular location">
    <subcellularLocation>
        <location evidence="1 14">Secreted</location>
    </subcellularLocation>
</comment>
<reference evidence="16" key="1">
    <citation type="journal article" date="2021" name="Evol. Appl.">
        <title>The genome of the Pyrenean desman and the effects of bottlenecks and inbreeding on the genomic landscape of an endangered species.</title>
        <authorList>
            <person name="Escoda L."/>
            <person name="Castresana J."/>
        </authorList>
    </citation>
    <scope>NUCLEOTIDE SEQUENCE</scope>
    <source>
        <strain evidence="16">IBE-C5619</strain>
    </source>
</reference>
<feature type="binding site" evidence="11">
    <location>
        <position position="71"/>
    </location>
    <ligand>
        <name>Ca(2+)</name>
        <dbReference type="ChEBI" id="CHEBI:29108"/>
    </ligand>
</feature>
<dbReference type="GO" id="GO:0047498">
    <property type="term" value="F:calcium-dependent phospholipase A2 activity"/>
    <property type="evidence" value="ECO:0007669"/>
    <property type="project" value="TreeGrafter"/>
</dbReference>
<feature type="signal peptide" evidence="14">
    <location>
        <begin position="1"/>
        <end position="21"/>
    </location>
</feature>
<dbReference type="CDD" id="cd00125">
    <property type="entry name" value="PLA2c"/>
    <property type="match status" value="1"/>
</dbReference>
<comment type="caution">
    <text evidence="16">The sequence shown here is derived from an EMBL/GenBank/DDBJ whole genome shotgun (WGS) entry which is preliminary data.</text>
</comment>
<dbReference type="InterPro" id="IPR016090">
    <property type="entry name" value="PLA2-like_dom"/>
</dbReference>
<proteinExistence type="inferred from homology"/>
<protein>
    <recommendedName>
        <fullName evidence="14">Phospholipase A2</fullName>
        <ecNumber evidence="14">3.1.1.4</ecNumber>
    </recommendedName>
</protein>
<evidence type="ECO:0000256" key="4">
    <source>
        <dbReference type="ARBA" id="ARBA00023157"/>
    </source>
</evidence>
<dbReference type="SMART" id="SM00085">
    <property type="entry name" value="PA2c"/>
    <property type="match status" value="1"/>
</dbReference>
<dbReference type="PRINTS" id="PR00389">
    <property type="entry name" value="PHPHLIPASEA2"/>
</dbReference>
<keyword evidence="14" id="KW-0378">Hydrolase</keyword>
<dbReference type="InterPro" id="IPR001211">
    <property type="entry name" value="PLA2"/>
</dbReference>
<feature type="disulfide bond" evidence="12">
    <location>
        <begin position="99"/>
        <end position="124"/>
    </location>
</feature>
<comment type="cofactor">
    <cofactor evidence="11">
        <name>Ca(2+)</name>
        <dbReference type="ChEBI" id="CHEBI:29108"/>
    </cofactor>
    <text evidence="11">Binds 1 Ca(2+) ion per subunit.</text>
</comment>
<comment type="catalytic activity">
    <reaction evidence="5">
        <text>1-hexadecanoyl-2-(9Z-octadecenoyl)-sn-glycero-3-phospho-(1'-sn-glycerol) + H2O = 1-hexadecanoyl-sn-glycero-3-phospho-(1'-sn-glycerol) + (9Z)-octadecenoate + H(+)</text>
        <dbReference type="Rhea" id="RHEA:40919"/>
        <dbReference type="ChEBI" id="CHEBI:15377"/>
        <dbReference type="ChEBI" id="CHEBI:15378"/>
        <dbReference type="ChEBI" id="CHEBI:30823"/>
        <dbReference type="ChEBI" id="CHEBI:72841"/>
        <dbReference type="ChEBI" id="CHEBI:75158"/>
    </reaction>
    <physiologicalReaction direction="left-to-right" evidence="5">
        <dbReference type="Rhea" id="RHEA:40920"/>
    </physiologicalReaction>
</comment>
<sequence length="165" mass="18610">MELPLLCTLVVFAGKAPLVQAGLPSVSRAGLLAGVIPAQSGILNLNKMIQHTTGKIPFFSYWPYGCYCGIGGKGQPKDATDWCCKAHDCCYAHLKQHRCDFYWDNYKYTISQGNIQCSSKGSWCERELCACDKEVALCLKRNLDTYQNRLRYYWRPHCRGRAPAC</sequence>
<dbReference type="InterPro" id="IPR033112">
    <property type="entry name" value="PLA2_Asp_AS"/>
</dbReference>
<evidence type="ECO:0000256" key="3">
    <source>
        <dbReference type="ARBA" id="ARBA00022525"/>
    </source>
</evidence>
<evidence type="ECO:0000256" key="5">
    <source>
        <dbReference type="ARBA" id="ARBA00048015"/>
    </source>
</evidence>
<dbReference type="Gene3D" id="1.20.90.10">
    <property type="entry name" value="Phospholipase A2 domain"/>
    <property type="match status" value="1"/>
</dbReference>
<dbReference type="GO" id="GO:0016042">
    <property type="term" value="P:lipid catabolic process"/>
    <property type="evidence" value="ECO:0007669"/>
    <property type="project" value="InterPro"/>
</dbReference>
<feature type="disulfide bond" evidence="12">
    <location>
        <begin position="68"/>
        <end position="84"/>
    </location>
</feature>
<dbReference type="PROSITE" id="PS00118">
    <property type="entry name" value="PA2_HIS"/>
    <property type="match status" value="1"/>
</dbReference>
<feature type="domain" description="Phospholipase A2-like central" evidence="15">
    <location>
        <begin position="41"/>
        <end position="159"/>
    </location>
</feature>
<dbReference type="GO" id="GO:0005509">
    <property type="term" value="F:calcium ion binding"/>
    <property type="evidence" value="ECO:0007669"/>
    <property type="project" value="InterPro"/>
</dbReference>
<keyword evidence="11 14" id="KW-0106">Calcium</keyword>
<keyword evidence="4 12" id="KW-1015">Disulfide bond</keyword>
<feature type="disulfide bond" evidence="12">
    <location>
        <begin position="90"/>
        <end position="131"/>
    </location>
</feature>
<feature type="active site" evidence="10">
    <location>
        <position position="132"/>
    </location>
</feature>
<organism evidence="16 17">
    <name type="scientific">Galemys pyrenaicus</name>
    <name type="common">Iberian desman</name>
    <name type="synonym">Pyrenean desman</name>
    <dbReference type="NCBI Taxonomy" id="202257"/>
    <lineage>
        <taxon>Eukaryota</taxon>
        <taxon>Metazoa</taxon>
        <taxon>Chordata</taxon>
        <taxon>Craniata</taxon>
        <taxon>Vertebrata</taxon>
        <taxon>Euteleostomi</taxon>
        <taxon>Mammalia</taxon>
        <taxon>Eutheria</taxon>
        <taxon>Laurasiatheria</taxon>
        <taxon>Eulipotyphla</taxon>
        <taxon>Talpidae</taxon>
        <taxon>Galemys</taxon>
    </lineage>
</organism>
<keyword evidence="14" id="KW-0443">Lipid metabolism</keyword>
<dbReference type="GO" id="GO:0005543">
    <property type="term" value="F:phospholipid binding"/>
    <property type="evidence" value="ECO:0007669"/>
    <property type="project" value="TreeGrafter"/>
</dbReference>
<evidence type="ECO:0000256" key="2">
    <source>
        <dbReference type="ARBA" id="ARBA00007056"/>
    </source>
</evidence>
<evidence type="ECO:0000256" key="12">
    <source>
        <dbReference type="PIRSR" id="PIRSR601211-3"/>
    </source>
</evidence>
<comment type="catalytic activity">
    <reaction evidence="9">
        <text>1-hexadecanoyl-2-(9Z,12Z-octadecadienoyl)-sn-glycero-3-phosphoethanolamine + H2O = 1-hexadecanoyl-sn-glycero-3-phosphoethanolamine + (9Z,12Z)-octadecadienoate + H(+)</text>
        <dbReference type="Rhea" id="RHEA:40815"/>
        <dbReference type="ChEBI" id="CHEBI:15377"/>
        <dbReference type="ChEBI" id="CHEBI:15378"/>
        <dbReference type="ChEBI" id="CHEBI:30245"/>
        <dbReference type="ChEBI" id="CHEBI:73004"/>
        <dbReference type="ChEBI" id="CHEBI:73008"/>
    </reaction>
    <physiologicalReaction direction="left-to-right" evidence="9">
        <dbReference type="Rhea" id="RHEA:40816"/>
    </physiologicalReaction>
</comment>
<dbReference type="GO" id="GO:0006644">
    <property type="term" value="P:phospholipid metabolic process"/>
    <property type="evidence" value="ECO:0007669"/>
    <property type="project" value="InterPro"/>
</dbReference>
<comment type="catalytic activity">
    <reaction evidence="14">
        <text>a 1,2-diacyl-sn-glycero-3-phosphocholine + H2O = a 1-acyl-sn-glycero-3-phosphocholine + a fatty acid + H(+)</text>
        <dbReference type="Rhea" id="RHEA:15801"/>
        <dbReference type="ChEBI" id="CHEBI:15377"/>
        <dbReference type="ChEBI" id="CHEBI:15378"/>
        <dbReference type="ChEBI" id="CHEBI:28868"/>
        <dbReference type="ChEBI" id="CHEBI:57643"/>
        <dbReference type="ChEBI" id="CHEBI:58168"/>
        <dbReference type="EC" id="3.1.1.4"/>
    </reaction>
</comment>
<feature type="binding site" evidence="11">
    <location>
        <position position="69"/>
    </location>
    <ligand>
        <name>Ca(2+)</name>
        <dbReference type="ChEBI" id="CHEBI:29108"/>
    </ligand>
</feature>
<dbReference type="AlphaFoldDB" id="A0A8J5ZTD9"/>
<feature type="disulfide bond" evidence="12">
    <location>
        <begin position="89"/>
        <end position="165"/>
    </location>
</feature>
<accession>A0A8J5ZTD9</accession>
<dbReference type="PROSITE" id="PS00119">
    <property type="entry name" value="PA2_ASP"/>
    <property type="match status" value="1"/>
</dbReference>
<dbReference type="InterPro" id="IPR036444">
    <property type="entry name" value="PLipase_A2_dom_sf"/>
</dbReference>
<feature type="binding site" evidence="11">
    <location>
        <position position="88"/>
    </location>
    <ligand>
        <name>Ca(2+)</name>
        <dbReference type="ChEBI" id="CHEBI:29108"/>
    </ligand>
</feature>
<dbReference type="EC" id="3.1.1.4" evidence="14"/>
<name>A0A8J5ZTD9_GALPY</name>